<feature type="compositionally biased region" description="Basic and acidic residues" evidence="1">
    <location>
        <begin position="710"/>
        <end position="722"/>
    </location>
</feature>
<proteinExistence type="predicted"/>
<gene>
    <name evidence="2" type="ORF">Pmani_023023</name>
</gene>
<accession>A0AAE1PCT0</accession>
<feature type="region of interest" description="Disordered" evidence="1">
    <location>
        <begin position="145"/>
        <end position="245"/>
    </location>
</feature>
<evidence type="ECO:0000256" key="1">
    <source>
        <dbReference type="SAM" id="MobiDB-lite"/>
    </source>
</evidence>
<feature type="compositionally biased region" description="Pro residues" evidence="1">
    <location>
        <begin position="612"/>
        <end position="630"/>
    </location>
</feature>
<feature type="compositionally biased region" description="Low complexity" evidence="1">
    <location>
        <begin position="567"/>
        <end position="595"/>
    </location>
</feature>
<comment type="caution">
    <text evidence="2">The sequence shown here is derived from an EMBL/GenBank/DDBJ whole genome shotgun (WGS) entry which is preliminary data.</text>
</comment>
<name>A0AAE1PCT0_9EUCA</name>
<feature type="compositionally biased region" description="Polar residues" evidence="1">
    <location>
        <begin position="407"/>
        <end position="425"/>
    </location>
</feature>
<dbReference type="Proteomes" id="UP001292094">
    <property type="component" value="Unassembled WGS sequence"/>
</dbReference>
<sequence length="749" mass="81461">MATLLGRLAALINGWNSHHAPSVPHNGTRGGAPQHNGVRRLPVLRLPNGAHNPGVRLSNGTSSPPPLLSPRREKEQLRAKAKEEEDDRKPSLSLASDKANSPTWSITKMSQLDQDEAEDTRSTLSEKVLGETFKPLDEAEWLSCFPAPPSSPSNTSSSSSHHFLHEISPSPPPNFKHEASPSPPPDFCHEASTLPLSERHTRGDLAPPSTPHPDPHCIHHIPSPSPPLDFRGATTPTPHPNTPVVTPEINETQTSSQTSIITTIPADPQKNTPSPPPECSWVCINDLQQQHSSASSPAGSVASSANTTHRPSSGQDSSLTLSPAKLQYEPRYSTLSTFSPQVITTSAPTVPHTSPPLPETQYTSLAFVQEGEEEILSPSPPLPHFPDVDSSESPTHYDMQESDLSEHSQNSLTLMGKPSSPTSSVVLPHDDPNSKQPVSDPISSNTSMTPNSKSPPTTTATASPPKGSPSPQPTSERGAHEASIPPTPPPIPKFFDDDDDLPPTPPPIPKFFDAESPPSSPSPAAVVPQPKSPGEDTNGKPLPPAVPMRSEVPVRHSMLPPLDVIQESPHSESPNNSPLSESPNTISPLSESPNNNSPPPGPPFDIIHPDPITSPLPSSSPPEARGPPGSPTVVVRNESPPPPPHIDVQHRSPPRSPSAAEKRRKREEDEDEERRGRERRRREEDEEERRERERKKREEEEEEKKRKKKKEEEEKKKKDRPPSPEYFSLPDNWPAYPPFLFGDSDFPPP</sequence>
<evidence type="ECO:0000313" key="2">
    <source>
        <dbReference type="EMBL" id="KAK4305067.1"/>
    </source>
</evidence>
<feature type="region of interest" description="Disordered" evidence="1">
    <location>
        <begin position="371"/>
        <end position="749"/>
    </location>
</feature>
<reference evidence="2" key="1">
    <citation type="submission" date="2023-11" db="EMBL/GenBank/DDBJ databases">
        <title>Genome assemblies of two species of porcelain crab, Petrolisthes cinctipes and Petrolisthes manimaculis (Anomura: Porcellanidae).</title>
        <authorList>
            <person name="Angst P."/>
        </authorList>
    </citation>
    <scope>NUCLEOTIDE SEQUENCE</scope>
    <source>
        <strain evidence="2">PB745_02</strain>
        <tissue evidence="2">Gill</tissue>
    </source>
</reference>
<keyword evidence="3" id="KW-1185">Reference proteome</keyword>
<feature type="compositionally biased region" description="Low complexity" evidence="1">
    <location>
        <begin position="292"/>
        <end position="305"/>
    </location>
</feature>
<feature type="region of interest" description="Disordered" evidence="1">
    <location>
        <begin position="44"/>
        <end position="122"/>
    </location>
</feature>
<evidence type="ECO:0000313" key="3">
    <source>
        <dbReference type="Proteomes" id="UP001292094"/>
    </source>
</evidence>
<feature type="compositionally biased region" description="Low complexity" evidence="1">
    <location>
        <begin position="443"/>
        <end position="465"/>
    </location>
</feature>
<dbReference type="AlphaFoldDB" id="A0AAE1PCT0"/>
<protein>
    <submittedName>
        <fullName evidence="2">Uncharacterized protein</fullName>
    </submittedName>
</protein>
<organism evidence="2 3">
    <name type="scientific">Petrolisthes manimaculis</name>
    <dbReference type="NCBI Taxonomy" id="1843537"/>
    <lineage>
        <taxon>Eukaryota</taxon>
        <taxon>Metazoa</taxon>
        <taxon>Ecdysozoa</taxon>
        <taxon>Arthropoda</taxon>
        <taxon>Crustacea</taxon>
        <taxon>Multicrustacea</taxon>
        <taxon>Malacostraca</taxon>
        <taxon>Eumalacostraca</taxon>
        <taxon>Eucarida</taxon>
        <taxon>Decapoda</taxon>
        <taxon>Pleocyemata</taxon>
        <taxon>Anomura</taxon>
        <taxon>Galatheoidea</taxon>
        <taxon>Porcellanidae</taxon>
        <taxon>Petrolisthes</taxon>
    </lineage>
</organism>
<feature type="region of interest" description="Disordered" evidence="1">
    <location>
        <begin position="290"/>
        <end position="321"/>
    </location>
</feature>
<feature type="compositionally biased region" description="Basic and acidic residues" evidence="1">
    <location>
        <begin position="70"/>
        <end position="90"/>
    </location>
</feature>
<feature type="compositionally biased region" description="Polar residues" evidence="1">
    <location>
        <begin position="306"/>
        <end position="321"/>
    </location>
</feature>
<dbReference type="EMBL" id="JAWZYT010002336">
    <property type="protein sequence ID" value="KAK4305067.1"/>
    <property type="molecule type" value="Genomic_DNA"/>
</dbReference>
<feature type="compositionally biased region" description="Polar residues" evidence="1">
    <location>
        <begin position="98"/>
        <end position="112"/>
    </location>
</feature>